<feature type="domain" description="MARVEL" evidence="6">
    <location>
        <begin position="4"/>
        <end position="139"/>
    </location>
</feature>
<dbReference type="EMBL" id="NAJO01000028">
    <property type="protein sequence ID" value="OQO02206.1"/>
    <property type="molecule type" value="Genomic_DNA"/>
</dbReference>
<comment type="caution">
    <text evidence="7">The sequence shown here is derived from an EMBL/GenBank/DDBJ whole genome shotgun (WGS) entry which is preliminary data.</text>
</comment>
<evidence type="ECO:0000256" key="1">
    <source>
        <dbReference type="ARBA" id="ARBA00004141"/>
    </source>
</evidence>
<feature type="transmembrane region" description="Helical" evidence="5">
    <location>
        <begin position="35"/>
        <end position="55"/>
    </location>
</feature>
<dbReference type="FunCoup" id="A0A1V8SST7">
    <property type="interactions" value="135"/>
</dbReference>
<keyword evidence="4 5" id="KW-0472">Membrane</keyword>
<accession>A0A1V8SST7</accession>
<name>A0A1V8SST7_9PEZI</name>
<evidence type="ECO:0000313" key="8">
    <source>
        <dbReference type="Proteomes" id="UP000192596"/>
    </source>
</evidence>
<dbReference type="GO" id="GO:0070941">
    <property type="term" value="P:eisosome assembly"/>
    <property type="evidence" value="ECO:0007669"/>
    <property type="project" value="TreeGrafter"/>
</dbReference>
<dbReference type="PANTHER" id="PTHR28165">
    <property type="entry name" value="NON-CLASSICAL EXPORT PROTEIN 2-RELATED"/>
    <property type="match status" value="1"/>
</dbReference>
<keyword evidence="3 5" id="KW-1133">Transmembrane helix</keyword>
<evidence type="ECO:0000313" key="7">
    <source>
        <dbReference type="EMBL" id="OQO02206.1"/>
    </source>
</evidence>
<feature type="transmembrane region" description="Helical" evidence="5">
    <location>
        <begin position="124"/>
        <end position="145"/>
    </location>
</feature>
<dbReference type="PANTHER" id="PTHR28165:SF1">
    <property type="entry name" value="NON-CLASSICAL EXPORT PROTEIN 2-RELATED"/>
    <property type="match status" value="1"/>
</dbReference>
<dbReference type="InterPro" id="IPR052649">
    <property type="entry name" value="NCE102-like"/>
</dbReference>
<sequence length="162" mass="17420">MNIIQLGLRGFQFLMILLIMSLIGNMISISSGPSVINYDMFVAVFCMLALFYLIAQAVKPDSLTIHPALPLTLDGLAVLFTFIGGVATAAYLKVHSCGNIDYLNTNIVTRGSGKRCHEAQASTAFLWFAFAAFLASLVLTALNGNANMRAGGIRRGPQMSKV</sequence>
<evidence type="ECO:0000256" key="2">
    <source>
        <dbReference type="ARBA" id="ARBA00022692"/>
    </source>
</evidence>
<evidence type="ECO:0000259" key="6">
    <source>
        <dbReference type="Pfam" id="PF01284"/>
    </source>
</evidence>
<dbReference type="GO" id="GO:0005886">
    <property type="term" value="C:plasma membrane"/>
    <property type="evidence" value="ECO:0007669"/>
    <property type="project" value="TreeGrafter"/>
</dbReference>
<reference evidence="8" key="1">
    <citation type="submission" date="2017-03" db="EMBL/GenBank/DDBJ databases">
        <title>Genomes of endolithic fungi from Antarctica.</title>
        <authorList>
            <person name="Coleine C."/>
            <person name="Masonjones S."/>
            <person name="Stajich J.E."/>
        </authorList>
    </citation>
    <scope>NUCLEOTIDE SEQUENCE [LARGE SCALE GENOMIC DNA]</scope>
    <source>
        <strain evidence="8">CCFEE 5527</strain>
    </source>
</reference>
<dbReference type="InterPro" id="IPR008253">
    <property type="entry name" value="Marvel"/>
</dbReference>
<dbReference type="GO" id="GO:0032126">
    <property type="term" value="C:eisosome"/>
    <property type="evidence" value="ECO:0007669"/>
    <property type="project" value="TreeGrafter"/>
</dbReference>
<protein>
    <recommendedName>
        <fullName evidence="6">MARVEL domain-containing protein</fullName>
    </recommendedName>
</protein>
<evidence type="ECO:0000256" key="4">
    <source>
        <dbReference type="ARBA" id="ARBA00023136"/>
    </source>
</evidence>
<evidence type="ECO:0000256" key="3">
    <source>
        <dbReference type="ARBA" id="ARBA00022989"/>
    </source>
</evidence>
<keyword evidence="2 5" id="KW-0812">Transmembrane</keyword>
<feature type="transmembrane region" description="Helical" evidence="5">
    <location>
        <begin position="67"/>
        <end position="92"/>
    </location>
</feature>
<evidence type="ECO:0000256" key="5">
    <source>
        <dbReference type="SAM" id="Phobius"/>
    </source>
</evidence>
<dbReference type="STRING" id="1507870.A0A1V8SST7"/>
<dbReference type="AlphaFoldDB" id="A0A1V8SST7"/>
<gene>
    <name evidence="7" type="ORF">B0A48_11760</name>
</gene>
<dbReference type="Proteomes" id="UP000192596">
    <property type="component" value="Unassembled WGS sequence"/>
</dbReference>
<proteinExistence type="predicted"/>
<comment type="subcellular location">
    <subcellularLocation>
        <location evidence="1">Membrane</location>
        <topology evidence="1">Multi-pass membrane protein</topology>
    </subcellularLocation>
</comment>
<dbReference type="InParanoid" id="A0A1V8SST7"/>
<organism evidence="7 8">
    <name type="scientific">Cryoendolithus antarcticus</name>
    <dbReference type="NCBI Taxonomy" id="1507870"/>
    <lineage>
        <taxon>Eukaryota</taxon>
        <taxon>Fungi</taxon>
        <taxon>Dikarya</taxon>
        <taxon>Ascomycota</taxon>
        <taxon>Pezizomycotina</taxon>
        <taxon>Dothideomycetes</taxon>
        <taxon>Dothideomycetidae</taxon>
        <taxon>Cladosporiales</taxon>
        <taxon>Cladosporiaceae</taxon>
        <taxon>Cryoendolithus</taxon>
    </lineage>
</organism>
<keyword evidence="8" id="KW-1185">Reference proteome</keyword>
<dbReference type="Pfam" id="PF01284">
    <property type="entry name" value="MARVEL"/>
    <property type="match status" value="1"/>
</dbReference>
<dbReference type="GO" id="GO:0072659">
    <property type="term" value="P:protein localization to plasma membrane"/>
    <property type="evidence" value="ECO:0007669"/>
    <property type="project" value="TreeGrafter"/>
</dbReference>
<dbReference type="OrthoDB" id="5423111at2759"/>
<feature type="transmembrane region" description="Helical" evidence="5">
    <location>
        <begin position="12"/>
        <end position="29"/>
    </location>
</feature>